<dbReference type="EMBL" id="JADBGQ010000005">
    <property type="protein sequence ID" value="KAG5396907.1"/>
    <property type="molecule type" value="Genomic_DNA"/>
</dbReference>
<sequence length="79" mass="8713">MGDGSILSMEMKIGWKDGEDGRLAGIIELPLDIPDGFISSDVVHNLIGKELLDINVDWLHIRQVGVQKDFPNPLDAGTW</sequence>
<dbReference type="Proteomes" id="UP000823674">
    <property type="component" value="Chromosome A05"/>
</dbReference>
<reference evidence="1 2" key="1">
    <citation type="submission" date="2021-03" db="EMBL/GenBank/DDBJ databases">
        <authorList>
            <person name="King G.J."/>
            <person name="Bancroft I."/>
            <person name="Baten A."/>
            <person name="Bloomfield J."/>
            <person name="Borpatragohain P."/>
            <person name="He Z."/>
            <person name="Irish N."/>
            <person name="Irwin J."/>
            <person name="Liu K."/>
            <person name="Mauleon R.P."/>
            <person name="Moore J."/>
            <person name="Morris R."/>
            <person name="Ostergaard L."/>
            <person name="Wang B."/>
            <person name="Wells R."/>
        </authorList>
    </citation>
    <scope>NUCLEOTIDE SEQUENCE [LARGE SCALE GENOMIC DNA]</scope>
    <source>
        <strain evidence="1">R-o-18</strain>
        <tissue evidence="1">Leaf</tissue>
    </source>
</reference>
<evidence type="ECO:0000313" key="1">
    <source>
        <dbReference type="EMBL" id="KAG5396907.1"/>
    </source>
</evidence>
<organism evidence="1 2">
    <name type="scientific">Brassica rapa subsp. trilocularis</name>
    <dbReference type="NCBI Taxonomy" id="1813537"/>
    <lineage>
        <taxon>Eukaryota</taxon>
        <taxon>Viridiplantae</taxon>
        <taxon>Streptophyta</taxon>
        <taxon>Embryophyta</taxon>
        <taxon>Tracheophyta</taxon>
        <taxon>Spermatophyta</taxon>
        <taxon>Magnoliopsida</taxon>
        <taxon>eudicotyledons</taxon>
        <taxon>Gunneridae</taxon>
        <taxon>Pentapetalae</taxon>
        <taxon>rosids</taxon>
        <taxon>malvids</taxon>
        <taxon>Brassicales</taxon>
        <taxon>Brassicaceae</taxon>
        <taxon>Brassiceae</taxon>
        <taxon>Brassica</taxon>
    </lineage>
</organism>
<keyword evidence="2" id="KW-1185">Reference proteome</keyword>
<proteinExistence type="predicted"/>
<protein>
    <submittedName>
        <fullName evidence="1">Uncharacterized protein</fullName>
    </submittedName>
</protein>
<evidence type="ECO:0000313" key="2">
    <source>
        <dbReference type="Proteomes" id="UP000823674"/>
    </source>
</evidence>
<accession>A0ABQ7MDR7</accession>
<gene>
    <name evidence="1" type="primary">A05p018980.1_BraROA</name>
    <name evidence="1" type="ORF">IGI04_018721</name>
</gene>
<name>A0ABQ7MDR7_BRACM</name>
<comment type="caution">
    <text evidence="1">The sequence shown here is derived from an EMBL/GenBank/DDBJ whole genome shotgun (WGS) entry which is preliminary data.</text>
</comment>